<dbReference type="InterPro" id="IPR017850">
    <property type="entry name" value="Alkaline_phosphatase_core_sf"/>
</dbReference>
<name>A0ABD6D8L6_9EURY</name>
<dbReference type="AlphaFoldDB" id="A0ABD6D8L6"/>
<dbReference type="InterPro" id="IPR002591">
    <property type="entry name" value="Phosphodiest/P_Trfase"/>
</dbReference>
<proteinExistence type="predicted"/>
<protein>
    <submittedName>
        <fullName evidence="2">Alkaline phosphatase family protein</fullName>
    </submittedName>
</protein>
<dbReference type="Pfam" id="PF01663">
    <property type="entry name" value="Phosphodiest"/>
    <property type="match status" value="1"/>
</dbReference>
<dbReference type="SUPFAM" id="SSF53649">
    <property type="entry name" value="Alkaline phosphatase-like"/>
    <property type="match status" value="1"/>
</dbReference>
<evidence type="ECO:0000313" key="2">
    <source>
        <dbReference type="EMBL" id="MFD1642630.1"/>
    </source>
</evidence>
<reference evidence="2 3" key="1">
    <citation type="journal article" date="2019" name="Int. J. Syst. Evol. Microbiol.">
        <title>The Global Catalogue of Microorganisms (GCM) 10K type strain sequencing project: providing services to taxonomists for standard genome sequencing and annotation.</title>
        <authorList>
            <consortium name="The Broad Institute Genomics Platform"/>
            <consortium name="The Broad Institute Genome Sequencing Center for Infectious Disease"/>
            <person name="Wu L."/>
            <person name="Ma J."/>
        </authorList>
    </citation>
    <scope>NUCLEOTIDE SEQUENCE [LARGE SCALE GENOMIC DNA]</scope>
    <source>
        <strain evidence="2 3">CGMCC 1.10593</strain>
    </source>
</reference>
<dbReference type="Proteomes" id="UP001597052">
    <property type="component" value="Unassembled WGS sequence"/>
</dbReference>
<dbReference type="RefSeq" id="WP_256396029.1">
    <property type="nucleotide sequence ID" value="NZ_JANHDJ010000003.1"/>
</dbReference>
<feature type="region of interest" description="Disordered" evidence="1">
    <location>
        <begin position="293"/>
        <end position="317"/>
    </location>
</feature>
<keyword evidence="3" id="KW-1185">Reference proteome</keyword>
<gene>
    <name evidence="2" type="ORF">ACFSBW_12175</name>
</gene>
<dbReference type="Gene3D" id="3.40.720.10">
    <property type="entry name" value="Alkaline Phosphatase, subunit A"/>
    <property type="match status" value="1"/>
</dbReference>
<organism evidence="2 3">
    <name type="scientific">Halohasta litorea</name>
    <dbReference type="NCBI Taxonomy" id="869891"/>
    <lineage>
        <taxon>Archaea</taxon>
        <taxon>Methanobacteriati</taxon>
        <taxon>Methanobacteriota</taxon>
        <taxon>Stenosarchaea group</taxon>
        <taxon>Halobacteria</taxon>
        <taxon>Halobacteriales</taxon>
        <taxon>Haloferacaceae</taxon>
        <taxon>Halohasta</taxon>
    </lineage>
</organism>
<feature type="compositionally biased region" description="Basic and acidic residues" evidence="1">
    <location>
        <begin position="306"/>
        <end position="317"/>
    </location>
</feature>
<evidence type="ECO:0000313" key="3">
    <source>
        <dbReference type="Proteomes" id="UP001597052"/>
    </source>
</evidence>
<accession>A0ABD6D8L6</accession>
<dbReference type="EMBL" id="JBHUDM010000003">
    <property type="protein sequence ID" value="MFD1642630.1"/>
    <property type="molecule type" value="Genomic_DNA"/>
</dbReference>
<comment type="caution">
    <text evidence="2">The sequence shown here is derived from an EMBL/GenBank/DDBJ whole genome shotgun (WGS) entry which is preliminary data.</text>
</comment>
<sequence>MSIVVLGIDALDPDILDGEEHPNLCLDASKEIDTVLSSQTGRPSTHELWPSIITGLPPEAHGIELKEGLAWENPVFSAASRLSTVLLPKQVQVKLGAWLLDNTDEGNFRTPASYYEEHVLETVFDDATSKAIGIPNYVVDPDDEDREHELRKNMGELFQLDLEDETDHRHTTSDPGKFYERCMEMSMVRIALTRRALRGQRYELVFGYTSGLDLIGHVSYAEPGLQERAYREFDEFVGELRADLGDDDELLLVSDHGLQEGEHTETAAVAATDERLIADIESILDLKSAVETELSETDHTPAQQESHTRIGEGEKGREVQQHLEDLGYM</sequence>
<evidence type="ECO:0000256" key="1">
    <source>
        <dbReference type="SAM" id="MobiDB-lite"/>
    </source>
</evidence>